<organism evidence="1 2">
    <name type="scientific">Calidris pygmaea</name>
    <name type="common">Spoon-billed sandpiper</name>
    <dbReference type="NCBI Taxonomy" id="425635"/>
    <lineage>
        <taxon>Eukaryota</taxon>
        <taxon>Metazoa</taxon>
        <taxon>Chordata</taxon>
        <taxon>Craniata</taxon>
        <taxon>Vertebrata</taxon>
        <taxon>Euteleostomi</taxon>
        <taxon>Archelosauria</taxon>
        <taxon>Archosauria</taxon>
        <taxon>Dinosauria</taxon>
        <taxon>Saurischia</taxon>
        <taxon>Theropoda</taxon>
        <taxon>Coelurosauria</taxon>
        <taxon>Aves</taxon>
        <taxon>Neognathae</taxon>
        <taxon>Neoaves</taxon>
        <taxon>Charadriiformes</taxon>
        <taxon>Scolopacidae</taxon>
        <taxon>Calidris</taxon>
    </lineage>
</organism>
<reference evidence="1" key="2">
    <citation type="submission" date="2025-09" db="UniProtKB">
        <authorList>
            <consortium name="Ensembl"/>
        </authorList>
    </citation>
    <scope>IDENTIFICATION</scope>
</reference>
<evidence type="ECO:0000313" key="1">
    <source>
        <dbReference type="Ensembl" id="ENSCPGP00000011627.1"/>
    </source>
</evidence>
<dbReference type="AlphaFoldDB" id="A0A8C3PLP7"/>
<reference evidence="1" key="1">
    <citation type="submission" date="2025-08" db="UniProtKB">
        <authorList>
            <consortium name="Ensembl"/>
        </authorList>
    </citation>
    <scope>IDENTIFICATION</scope>
</reference>
<evidence type="ECO:0000313" key="2">
    <source>
        <dbReference type="Proteomes" id="UP000694419"/>
    </source>
</evidence>
<dbReference type="Ensembl" id="ENSCPGT00000012746.1">
    <property type="protein sequence ID" value="ENSCPGP00000011627.1"/>
    <property type="gene ID" value="ENSCPGG00000008291.1"/>
</dbReference>
<keyword evidence="2" id="KW-1185">Reference proteome</keyword>
<sequence>MKFWAEEGVAWKILYSGKGNYCLNRTRPGRKYLGKSECEWTLSPGMDCYGSLCTPYNCRRYQGRWNQTHVKLRDSTWVRCSFHEPWHAGCRAAAREVGKRGGFKDSLYLACQRDNTTSKKHVIRVYQWAWQNSNGTRTYFTKFWSATNRTTKERGCNCKWHPDAEAFECDYCDSYGDLSISGGPLGSEDPLYYEAPQDDETWDGPFANGAWALEGHYWICGQRAYRRLPPNWSGICYVGYIMPFFFLLSDAQADGLGVQLYDELRRKKRSAIEVGGTQKWGQDKWAPQRIIETYGPATWAQDGSWGYRTPVYMLSRIIRLQAVLEVITRQPQ</sequence>
<accession>A0A8C3PLP7</accession>
<protein>
    <submittedName>
        <fullName evidence="1">Uncharacterized protein</fullName>
    </submittedName>
</protein>
<dbReference type="Proteomes" id="UP000694419">
    <property type="component" value="Unplaced"/>
</dbReference>
<name>A0A8C3PLP7_9CHAR</name>
<proteinExistence type="predicted"/>